<comment type="similarity">
    <text evidence="1">Belongs to the carotenoid oxygenase family.</text>
</comment>
<comment type="cofactor">
    <cofactor evidence="5">
        <name>Fe(2+)</name>
        <dbReference type="ChEBI" id="CHEBI:29033"/>
    </cofactor>
    <text evidence="5">Binds 1 Fe(2+) ion per subunit.</text>
</comment>
<dbReference type="EMBL" id="CM007371">
    <property type="protein sequence ID" value="OIW01524.1"/>
    <property type="molecule type" value="Genomic_DNA"/>
</dbReference>
<feature type="binding site" evidence="5">
    <location>
        <position position="581"/>
    </location>
    <ligand>
        <name>Fe cation</name>
        <dbReference type="ChEBI" id="CHEBI:24875"/>
        <note>catalytic</note>
    </ligand>
</feature>
<feature type="binding site" evidence="5">
    <location>
        <position position="333"/>
    </location>
    <ligand>
        <name>Fe cation</name>
        <dbReference type="ChEBI" id="CHEBI:24875"/>
        <note>catalytic</note>
    </ligand>
</feature>
<evidence type="ECO:0008006" key="9">
    <source>
        <dbReference type="Google" id="ProtNLM"/>
    </source>
</evidence>
<evidence type="ECO:0000256" key="2">
    <source>
        <dbReference type="ARBA" id="ARBA00022723"/>
    </source>
</evidence>
<evidence type="ECO:0000256" key="4">
    <source>
        <dbReference type="ARBA" id="ARBA00023004"/>
    </source>
</evidence>
<accession>A0A4P1R4X9</accession>
<keyword evidence="2 5" id="KW-0479">Metal-binding</keyword>
<feature type="binding site" evidence="5">
    <location>
        <position position="398"/>
    </location>
    <ligand>
        <name>Fe cation</name>
        <dbReference type="ChEBI" id="CHEBI:24875"/>
        <note>catalytic</note>
    </ligand>
</feature>
<keyword evidence="3" id="KW-0560">Oxidoreductase</keyword>
<evidence type="ECO:0000256" key="3">
    <source>
        <dbReference type="ARBA" id="ARBA00022964"/>
    </source>
</evidence>
<dbReference type="PANTHER" id="PTHR10543">
    <property type="entry name" value="BETA-CAROTENE DIOXYGENASE"/>
    <property type="match status" value="1"/>
</dbReference>
<dbReference type="InterPro" id="IPR004294">
    <property type="entry name" value="Carotenoid_Oase"/>
</dbReference>
<dbReference type="Pfam" id="PF03055">
    <property type="entry name" value="RPE65"/>
    <property type="match status" value="1"/>
</dbReference>
<organism evidence="7 8">
    <name type="scientific">Lupinus angustifolius</name>
    <name type="common">Narrow-leaved blue lupine</name>
    <dbReference type="NCBI Taxonomy" id="3871"/>
    <lineage>
        <taxon>Eukaryota</taxon>
        <taxon>Viridiplantae</taxon>
        <taxon>Streptophyta</taxon>
        <taxon>Embryophyta</taxon>
        <taxon>Tracheophyta</taxon>
        <taxon>Spermatophyta</taxon>
        <taxon>Magnoliopsida</taxon>
        <taxon>eudicotyledons</taxon>
        <taxon>Gunneridae</taxon>
        <taxon>Pentapetalae</taxon>
        <taxon>rosids</taxon>
        <taxon>fabids</taxon>
        <taxon>Fabales</taxon>
        <taxon>Fabaceae</taxon>
        <taxon>Papilionoideae</taxon>
        <taxon>50 kb inversion clade</taxon>
        <taxon>genistoids sensu lato</taxon>
        <taxon>core genistoids</taxon>
        <taxon>Genisteae</taxon>
        <taxon>Lupinus</taxon>
    </lineage>
</organism>
<dbReference type="PANTHER" id="PTHR10543:SF123">
    <property type="entry name" value="9-CIS-EPOXYCAROTENOID DIOXYGENASE NCED5, CHLOROPLASTIC-RELATED"/>
    <property type="match status" value="1"/>
</dbReference>
<dbReference type="Proteomes" id="UP000188354">
    <property type="component" value="Chromosome LG11"/>
</dbReference>
<evidence type="ECO:0000313" key="7">
    <source>
        <dbReference type="EMBL" id="OIW01524.1"/>
    </source>
</evidence>
<dbReference type="AlphaFoldDB" id="A0A4P1R4X9"/>
<evidence type="ECO:0000313" key="8">
    <source>
        <dbReference type="Proteomes" id="UP000188354"/>
    </source>
</evidence>
<dbReference type="GO" id="GO:0009570">
    <property type="term" value="C:chloroplast stroma"/>
    <property type="evidence" value="ECO:0007669"/>
    <property type="project" value="TreeGrafter"/>
</dbReference>
<feature type="region of interest" description="Disordered" evidence="6">
    <location>
        <begin position="45"/>
        <end position="71"/>
    </location>
</feature>
<reference evidence="7 8" key="1">
    <citation type="journal article" date="2017" name="Plant Biotechnol. J.">
        <title>A comprehensive draft genome sequence for lupin (Lupinus angustifolius), an emerging health food: insights into plant-microbe interactions and legume evolution.</title>
        <authorList>
            <person name="Hane J.K."/>
            <person name="Ming Y."/>
            <person name="Kamphuis L.G."/>
            <person name="Nelson M.N."/>
            <person name="Garg G."/>
            <person name="Atkins C.A."/>
            <person name="Bayer P.E."/>
            <person name="Bravo A."/>
            <person name="Bringans S."/>
            <person name="Cannon S."/>
            <person name="Edwards D."/>
            <person name="Foley R."/>
            <person name="Gao L.L."/>
            <person name="Harrison M.J."/>
            <person name="Huang W."/>
            <person name="Hurgobin B."/>
            <person name="Li S."/>
            <person name="Liu C.W."/>
            <person name="McGrath A."/>
            <person name="Morahan G."/>
            <person name="Murray J."/>
            <person name="Weller J."/>
            <person name="Jian J."/>
            <person name="Singh K.B."/>
        </authorList>
    </citation>
    <scope>NUCLEOTIDE SEQUENCE [LARGE SCALE GENOMIC DNA]</scope>
    <source>
        <strain evidence="8">cv. Tanjil</strain>
        <tissue evidence="7">Whole plant</tissue>
    </source>
</reference>
<name>A0A4P1R4X9_LUPAN</name>
<feature type="binding site" evidence="5">
    <location>
        <position position="285"/>
    </location>
    <ligand>
        <name>Fe cation</name>
        <dbReference type="ChEBI" id="CHEBI:24875"/>
        <note>catalytic</note>
    </ligand>
</feature>
<dbReference type="STRING" id="3871.A0A4P1R4X9"/>
<dbReference type="GO" id="GO:0010436">
    <property type="term" value="F:carotenoid dioxygenase activity"/>
    <property type="evidence" value="ECO:0007669"/>
    <property type="project" value="TreeGrafter"/>
</dbReference>
<proteinExistence type="inferred from homology"/>
<keyword evidence="8" id="KW-1185">Reference proteome</keyword>
<evidence type="ECO:0000256" key="5">
    <source>
        <dbReference type="PIRSR" id="PIRSR604294-1"/>
    </source>
</evidence>
<evidence type="ECO:0000256" key="1">
    <source>
        <dbReference type="ARBA" id="ARBA00006787"/>
    </source>
</evidence>
<dbReference type="Gramene" id="OIW01524">
    <property type="protein sequence ID" value="OIW01524"/>
    <property type="gene ID" value="TanjilG_19450"/>
</dbReference>
<protein>
    <recommendedName>
        <fullName evidence="9">9-cis-epoxycarotenoid dioxygenase</fullName>
    </recommendedName>
</protein>
<keyword evidence="3" id="KW-0223">Dioxygenase</keyword>
<gene>
    <name evidence="7" type="ORF">TanjilG_19450</name>
</gene>
<dbReference type="GO" id="GO:0046872">
    <property type="term" value="F:metal ion binding"/>
    <property type="evidence" value="ECO:0007669"/>
    <property type="project" value="UniProtKB-KW"/>
</dbReference>
<dbReference type="GO" id="GO:0016121">
    <property type="term" value="P:carotene catabolic process"/>
    <property type="evidence" value="ECO:0007669"/>
    <property type="project" value="TreeGrafter"/>
</dbReference>
<evidence type="ECO:0000256" key="6">
    <source>
        <dbReference type="SAM" id="MobiDB-lite"/>
    </source>
</evidence>
<keyword evidence="4 5" id="KW-0408">Iron</keyword>
<sequence length="605" mass="68028">MSMFMAPSSISINLTHPFSSLVNLGHPLNNKPVRKTKNTNIQCTLHSPNFPKQPYNKPLITNEDSDTTNNKPQWNPFQKAIASIIDNFESALNSRELQQPLRKTADPRVQISGNYFPVPERPVVESLPVTGTVPESLNGVYLRNGANPMFEPLAGYHLFDGDGMVHAVKINNGVVSYACRFIQTERLVQEKKHGRAMFPKAIGELYGHIGILRLILFYTRALAGILDLRRGNGVANVSVVYFNGKILAVSEEDFPYELQITPTGDIVTVGRYNFDGQLKCAMSAHPKIDPQSGELFTLSYDFSKSYMKYFWFSPEGKKSPEVDIHLSAPTMVHDFAITENFVVIPDQQVVFNISEMIKGGSPVIYDAAKKSRFGILPKYSTDESSIIWIETPNTFCFHFWNAWEEPETNEVVVIGSCMTPPDSIFNEREEGLKSVLCEMRLNLKSCKFTRRSIVSETNGEVMSLEVGMVNRNRIGRKTRFAYLAVAEPWPKVSGLAKVDLVSGEVKRHNYGDGRFGGEPFFVPRENNNGVGEENVREDEGYILVFMHDEKTWKSELQILNAVDLKVEATVQLPSRVPYGLHGTFVEAKKLLGQVLETKEKVEVKN</sequence>